<feature type="region of interest" description="Disordered" evidence="2">
    <location>
        <begin position="1"/>
        <end position="40"/>
    </location>
</feature>
<dbReference type="RefSeq" id="XP_028887638.1">
    <property type="nucleotide sequence ID" value="XM_029021130.1"/>
</dbReference>
<sequence>MSTISSFSRTEDNTEVGNGDGAGSMFQQPQQQQHQQRMEDLLSHGSPLQAGSRDDYEQSELSRITQCGSTYGVQETASTTFVVEIKGTPNTRSNVEHESKQLNKEALSKLEKVVAAGGLPLRSELLGDDSTCLRNFPRQERTISVVSIAPETEISVDGSPRRFDVDTIPSMVSTNCRRESLAETSVVSVESVCGSYTTTTLLGANATAIPSHLDTDITPAHVNAEGSSTTPDIPFLDGGVQSSAAVGESFTHDANADFPVGKGYRVKDSFMTQTDLTIPSDDLRMCSTTDALSDKSKPRTPLTGSLLSRENLDTLKRQIASGQCNLRDGLLMELGVTLLPRPERSQSMVVEVPATNSHLEESIPQRELASSQDCGKTLSRFDDGQNAETWDDVNDQQSILDQTLAKLQNMESERAGIISELAELRDYVQVRTEDVTSLLKVNESKQVEFQKKTEETFSKVVRQITESNTGLSTMINNELNVLTEKYTGDFHNLKGNFEGKLENLISKMDDRFSKIDESTNLLLIQQEKLQKQLNHTFQVEAFPQENEIPDGKKMRFVIDVQIYDDCREVLLPMSVKATVGMCKREVLRRIRHQGLIEDDIQFSNVVLMHGTYTLFEEDILADILSPVLQEAEAEGTCVNLKLRVINLRNSKKLLRVSENAEGDKEYISSRSKNSSPAGSASYLQPLPLPTSEQTSQLVETGVLTAALVDDLSQNESLDRRLVCELERMERDTLFQNERVRHVVIAKNALSRTRAALLDRATHSPVEAHRRVARSALAKLDLALGPGATVEELGMASSMAAATLRSITAASGEDERVDIVLEAKRLEEERKQRLVGEIQKLSEEVEKKLRIPVGLVKRAESLTQDAQRAIVLAPSMTFKELDEVYKSLEDFCAVVRTHN</sequence>
<gene>
    <name evidence="3" type="ORF">TM35_000014490</name>
</gene>
<evidence type="ECO:0000313" key="3">
    <source>
        <dbReference type="EMBL" id="ORC93572.1"/>
    </source>
</evidence>
<proteinExistence type="predicted"/>
<comment type="caution">
    <text evidence="3">The sequence shown here is derived from an EMBL/GenBank/DDBJ whole genome shotgun (WGS) entry which is preliminary data.</text>
</comment>
<dbReference type="AlphaFoldDB" id="A0A1X0P9H2"/>
<evidence type="ECO:0000256" key="2">
    <source>
        <dbReference type="SAM" id="MobiDB-lite"/>
    </source>
</evidence>
<feature type="compositionally biased region" description="Polar residues" evidence="2">
    <location>
        <begin position="668"/>
        <end position="682"/>
    </location>
</feature>
<keyword evidence="4" id="KW-1185">Reference proteome</keyword>
<feature type="region of interest" description="Disordered" evidence="2">
    <location>
        <begin position="664"/>
        <end position="686"/>
    </location>
</feature>
<feature type="coiled-coil region" evidence="1">
    <location>
        <begin position="393"/>
        <end position="420"/>
    </location>
</feature>
<evidence type="ECO:0000313" key="4">
    <source>
        <dbReference type="Proteomes" id="UP000192257"/>
    </source>
</evidence>
<evidence type="ECO:0000256" key="1">
    <source>
        <dbReference type="SAM" id="Coils"/>
    </source>
</evidence>
<name>A0A1X0P9H2_9TRYP</name>
<dbReference type="GeneID" id="39980910"/>
<dbReference type="OrthoDB" id="243615at2759"/>
<reference evidence="3 4" key="1">
    <citation type="submission" date="2017-03" db="EMBL/GenBank/DDBJ databases">
        <title>An alternative strategy for trypanosome survival in the mammalian bloodstream revealed through genome and transcriptome analysis of the ubiquitous bovine parasite Trypanosoma (Megatrypanum) theileri.</title>
        <authorList>
            <person name="Kelly S."/>
            <person name="Ivens A."/>
            <person name="Mott A."/>
            <person name="O'Neill E."/>
            <person name="Emms D."/>
            <person name="Macleod O."/>
            <person name="Voorheis P."/>
            <person name="Matthews J."/>
            <person name="Matthews K."/>
            <person name="Carrington M."/>
        </authorList>
    </citation>
    <scope>NUCLEOTIDE SEQUENCE [LARGE SCALE GENOMIC DNA]</scope>
    <source>
        <strain evidence="3">Edinburgh</strain>
    </source>
</reference>
<organism evidence="3 4">
    <name type="scientific">Trypanosoma theileri</name>
    <dbReference type="NCBI Taxonomy" id="67003"/>
    <lineage>
        <taxon>Eukaryota</taxon>
        <taxon>Discoba</taxon>
        <taxon>Euglenozoa</taxon>
        <taxon>Kinetoplastea</taxon>
        <taxon>Metakinetoplastina</taxon>
        <taxon>Trypanosomatida</taxon>
        <taxon>Trypanosomatidae</taxon>
        <taxon>Trypanosoma</taxon>
    </lineage>
</organism>
<accession>A0A1X0P9H2</accession>
<protein>
    <submittedName>
        <fullName evidence="3">Uncharacterized protein</fullName>
    </submittedName>
</protein>
<feature type="coiled-coil region" evidence="1">
    <location>
        <begin position="823"/>
        <end position="850"/>
    </location>
</feature>
<dbReference type="EMBL" id="NBCO01000001">
    <property type="protein sequence ID" value="ORC93572.1"/>
    <property type="molecule type" value="Genomic_DNA"/>
</dbReference>
<keyword evidence="1" id="KW-0175">Coiled coil</keyword>
<dbReference type="Proteomes" id="UP000192257">
    <property type="component" value="Unassembled WGS sequence"/>
</dbReference>
<dbReference type="VEuPathDB" id="TriTrypDB:TM35_000014490"/>